<gene>
    <name evidence="1" type="primary">PPUP7498</name>
</gene>
<sequence>KAGRCYLNLSRDIKSQQVFPTINTTLETCSRFFFFLPPSLWNSGSCQTEGPSASKTLKTQPNTTALLLTLWEVSAPRQPDGGSVETSSWLIPQRVTAKRPLNESKIPPLWFGLRVSSTQQNIT</sequence>
<proteinExistence type="predicted"/>
<feature type="non-terminal residue" evidence="1">
    <location>
        <position position="1"/>
    </location>
</feature>
<reference evidence="1" key="1">
    <citation type="submission" date="2014-12" db="EMBL/GenBank/DDBJ databases">
        <title>Parallel Evolution in Life History Adaptation Evident in the Tissue-Specific Poeciliopsis prolifica transcriptome.</title>
        <authorList>
            <person name="Jue N.K."/>
            <person name="Foley R.J."/>
            <person name="Obergfell C."/>
            <person name="Reznick D.N."/>
            <person name="O'Neill R.J."/>
            <person name="O'Neill M.J."/>
        </authorList>
    </citation>
    <scope>NUCLEOTIDE SEQUENCE</scope>
</reference>
<evidence type="ECO:0000313" key="1">
    <source>
        <dbReference type="EMBL" id="JAO06850.1"/>
    </source>
</evidence>
<dbReference type="AlphaFoldDB" id="A0A0S7EVJ6"/>
<accession>A0A0S7EVJ6</accession>
<protein>
    <submittedName>
        <fullName evidence="1">PPUP7498</fullName>
    </submittedName>
</protein>
<dbReference type="EMBL" id="GBYX01474819">
    <property type="protein sequence ID" value="JAO06850.1"/>
    <property type="molecule type" value="Transcribed_RNA"/>
</dbReference>
<organism evidence="1">
    <name type="scientific">Poeciliopsis prolifica</name>
    <name type="common">blackstripe livebearer</name>
    <dbReference type="NCBI Taxonomy" id="188132"/>
    <lineage>
        <taxon>Eukaryota</taxon>
        <taxon>Metazoa</taxon>
        <taxon>Chordata</taxon>
        <taxon>Craniata</taxon>
        <taxon>Vertebrata</taxon>
        <taxon>Euteleostomi</taxon>
        <taxon>Actinopterygii</taxon>
        <taxon>Neopterygii</taxon>
        <taxon>Teleostei</taxon>
        <taxon>Neoteleostei</taxon>
        <taxon>Acanthomorphata</taxon>
        <taxon>Ovalentaria</taxon>
        <taxon>Atherinomorphae</taxon>
        <taxon>Cyprinodontiformes</taxon>
        <taxon>Poeciliidae</taxon>
        <taxon>Poeciliinae</taxon>
        <taxon>Poeciliopsis</taxon>
    </lineage>
</organism>
<name>A0A0S7EVJ6_9TELE</name>